<evidence type="ECO:0000313" key="5">
    <source>
        <dbReference type="EMBL" id="TWV59293.1"/>
    </source>
</evidence>
<comment type="similarity">
    <text evidence="1 4">Belongs to the glycosyl hydrolase 30 family.</text>
</comment>
<gene>
    <name evidence="5" type="ORF">FSA05_18830</name>
</gene>
<dbReference type="GO" id="GO:0004348">
    <property type="term" value="F:glucosylceramidase activity"/>
    <property type="evidence" value="ECO:0007669"/>
    <property type="project" value="InterPro"/>
</dbReference>
<evidence type="ECO:0000313" key="6">
    <source>
        <dbReference type="Proteomes" id="UP000315827"/>
    </source>
</evidence>
<dbReference type="Pfam" id="PF17189">
    <property type="entry name" value="Glyco_hydro_30C"/>
    <property type="match status" value="1"/>
</dbReference>
<dbReference type="InterPro" id="IPR033453">
    <property type="entry name" value="Glyco_hydro_30_TIM-barrel"/>
</dbReference>
<evidence type="ECO:0000256" key="4">
    <source>
        <dbReference type="RuleBase" id="RU361188"/>
    </source>
</evidence>
<keyword evidence="3 4" id="KW-0378">Hydrolase</keyword>
<protein>
    <submittedName>
        <fullName evidence="5">Beta-glycosidase</fullName>
    </submittedName>
</protein>
<reference evidence="5 6" key="1">
    <citation type="submission" date="2019-07" db="EMBL/GenBank/DDBJ databases">
        <title>Genome sequencing of Parabacteroides distasonis iSURF_7.</title>
        <authorList>
            <person name="Degefu H.N."/>
            <person name="Ruoff K.L."/>
            <person name="Price C.E."/>
            <person name="Valls R.A."/>
            <person name="O'Toole G.A."/>
        </authorList>
    </citation>
    <scope>NUCLEOTIDE SEQUENCE [LARGE SCALE GENOMIC DNA]</scope>
    <source>
        <strain evidence="5 6">CFPLTA003_1B</strain>
    </source>
</reference>
<keyword evidence="2" id="KW-0732">Signal</keyword>
<organism evidence="5 6">
    <name type="scientific">Parabacteroides distasonis</name>
    <dbReference type="NCBI Taxonomy" id="823"/>
    <lineage>
        <taxon>Bacteria</taxon>
        <taxon>Pseudomonadati</taxon>
        <taxon>Bacteroidota</taxon>
        <taxon>Bacteroidia</taxon>
        <taxon>Bacteroidales</taxon>
        <taxon>Tannerellaceae</taxon>
        <taxon>Parabacteroides</taxon>
    </lineage>
</organism>
<dbReference type="PRINTS" id="PR00843">
    <property type="entry name" value="GLHYDRLASE30"/>
</dbReference>
<accession>A0A3R6C5P2</accession>
<dbReference type="InterPro" id="IPR017853">
    <property type="entry name" value="GH"/>
</dbReference>
<proteinExistence type="inferred from homology"/>
<evidence type="ECO:0000256" key="3">
    <source>
        <dbReference type="ARBA" id="ARBA00022801"/>
    </source>
</evidence>
<dbReference type="GO" id="GO:0006680">
    <property type="term" value="P:glucosylceramide catabolic process"/>
    <property type="evidence" value="ECO:0007669"/>
    <property type="project" value="TreeGrafter"/>
</dbReference>
<sequence length="489" mass="55265">MKTHFLLILAFSCICCSCKTAPQAEWVSTTFESPWVTQPEVVAVSETSEPDVVVDVTKTAQTIDGFGTCFNELGWTSLSLLDETVRESILKEMFAPGVGANFTICRMPVAANDFAIDWYSYNETEGDFEMKNFSIDHDRATLIPFIQGAQRYNPNIKIWASPWCPPSWMKWNKHYASRSTTALAKRLKKRQTGEETFMFRVVDNELPEDRQAFEGADAFIQKDAYFKAYALYFSKFIDAYRQEGIDIFGVMPQNEFNSDQPYPSCCWTLGGLATFMGKYLGPAMAEKGVEMMYGTVERPREAMIDSIMQDPDCKRYVKAIGFQWAGKDALPIAARKYPHLKFLQTEQECGNGKNDWNGAVHSWDLMKHYLSHGVSVYTYWNTSLKQGGISRWGWAQNSLVVVSEDGKTFSYTPEYYIMKHVSHYVQPGAKRLVTDGAYKDVLAFVNRDNSVVIVAGNSGTTDKPVSFKVNNSIYSPVLKANSVNTLLIK</sequence>
<dbReference type="SUPFAM" id="SSF51445">
    <property type="entry name" value="(Trans)glycosidases"/>
    <property type="match status" value="1"/>
</dbReference>
<dbReference type="InterPro" id="IPR001139">
    <property type="entry name" value="Glyco_hydro_30"/>
</dbReference>
<dbReference type="AlphaFoldDB" id="A0A3R6C5P2"/>
<evidence type="ECO:0000256" key="1">
    <source>
        <dbReference type="ARBA" id="ARBA00005382"/>
    </source>
</evidence>
<dbReference type="Gene3D" id="3.20.20.80">
    <property type="entry name" value="Glycosidases"/>
    <property type="match status" value="1"/>
</dbReference>
<dbReference type="InterPro" id="IPR033452">
    <property type="entry name" value="GH30_C"/>
</dbReference>
<dbReference type="PANTHER" id="PTHR11069:SF23">
    <property type="entry name" value="LYSOSOMAL ACID GLUCOSYLCERAMIDASE"/>
    <property type="match status" value="1"/>
</dbReference>
<dbReference type="GO" id="GO:0016020">
    <property type="term" value="C:membrane"/>
    <property type="evidence" value="ECO:0007669"/>
    <property type="project" value="GOC"/>
</dbReference>
<dbReference type="PANTHER" id="PTHR11069">
    <property type="entry name" value="GLUCOSYLCERAMIDASE"/>
    <property type="match status" value="1"/>
</dbReference>
<comment type="caution">
    <text evidence="5">The sequence shown here is derived from an EMBL/GenBank/DDBJ whole genome shotgun (WGS) entry which is preliminary data.</text>
</comment>
<dbReference type="RefSeq" id="WP_005866988.1">
    <property type="nucleotide sequence ID" value="NZ_CAXSKO010000012.1"/>
</dbReference>
<dbReference type="Proteomes" id="UP000315827">
    <property type="component" value="Unassembled WGS sequence"/>
</dbReference>
<keyword evidence="4 5" id="KW-0326">Glycosidase</keyword>
<dbReference type="Pfam" id="PF02055">
    <property type="entry name" value="Glyco_hydro_30"/>
    <property type="match status" value="2"/>
</dbReference>
<evidence type="ECO:0000256" key="2">
    <source>
        <dbReference type="ARBA" id="ARBA00022729"/>
    </source>
</evidence>
<dbReference type="EMBL" id="VOHW01000015">
    <property type="protein sequence ID" value="TWV59293.1"/>
    <property type="molecule type" value="Genomic_DNA"/>
</dbReference>
<name>A0A3R6C5P2_PARDI</name>